<proteinExistence type="predicted"/>
<reference evidence="1" key="2">
    <citation type="submission" date="2020-05" db="UniProtKB">
        <authorList>
            <consortium name="EnsemblMetazoa"/>
        </authorList>
    </citation>
    <scope>IDENTIFICATION</scope>
    <source>
        <strain evidence="1">IAEA</strain>
    </source>
</reference>
<dbReference type="EMBL" id="JXJN01021430">
    <property type="status" value="NOT_ANNOTATED_CDS"/>
    <property type="molecule type" value="Genomic_DNA"/>
</dbReference>
<sequence length="175" mass="19721">MNIKNKAAYGVSHELVRQVSSTNSSPFFKTGTVSDVMDPHKDVLTEGASLKTPIKVENSALFILDCYKNVSNLIPFRIIALKALAACHYINERQHKDKIISILFKLLEHKKPELQEVAFQSMKKFNAGIQVDKKEIQNYIKPLLNALADHKNMSLTATKVYLTSLNSFPKCLIKC</sequence>
<dbReference type="InterPro" id="IPR011989">
    <property type="entry name" value="ARM-like"/>
</dbReference>
<reference evidence="2" key="1">
    <citation type="submission" date="2015-01" db="EMBL/GenBank/DDBJ databases">
        <authorList>
            <person name="Aksoy S."/>
            <person name="Warren W."/>
            <person name="Wilson R.K."/>
        </authorList>
    </citation>
    <scope>NUCLEOTIDE SEQUENCE [LARGE SCALE GENOMIC DNA]</scope>
    <source>
        <strain evidence="2">IAEA</strain>
    </source>
</reference>
<organism evidence="1 2">
    <name type="scientific">Glossina palpalis gambiensis</name>
    <dbReference type="NCBI Taxonomy" id="67801"/>
    <lineage>
        <taxon>Eukaryota</taxon>
        <taxon>Metazoa</taxon>
        <taxon>Ecdysozoa</taxon>
        <taxon>Arthropoda</taxon>
        <taxon>Hexapoda</taxon>
        <taxon>Insecta</taxon>
        <taxon>Pterygota</taxon>
        <taxon>Neoptera</taxon>
        <taxon>Endopterygota</taxon>
        <taxon>Diptera</taxon>
        <taxon>Brachycera</taxon>
        <taxon>Muscomorpha</taxon>
        <taxon>Hippoboscoidea</taxon>
        <taxon>Glossinidae</taxon>
        <taxon>Glossina</taxon>
    </lineage>
</organism>
<dbReference type="VEuPathDB" id="VectorBase:GPPI042023"/>
<dbReference type="InterPro" id="IPR046805">
    <property type="entry name" value="Tra1_ring"/>
</dbReference>
<dbReference type="AlphaFoldDB" id="A0A1B0BVQ9"/>
<protein>
    <submittedName>
        <fullName evidence="1">Uncharacterized protein</fullName>
    </submittedName>
</protein>
<dbReference type="InterPro" id="IPR016024">
    <property type="entry name" value="ARM-type_fold"/>
</dbReference>
<evidence type="ECO:0000313" key="1">
    <source>
        <dbReference type="EnsemblMetazoa" id="GPPI042023-PA"/>
    </source>
</evidence>
<dbReference type="EnsemblMetazoa" id="GPPI042023-RA">
    <property type="protein sequence ID" value="GPPI042023-PA"/>
    <property type="gene ID" value="GPPI042023"/>
</dbReference>
<dbReference type="STRING" id="67801.A0A1B0BVQ9"/>
<evidence type="ECO:0000313" key="2">
    <source>
        <dbReference type="Proteomes" id="UP000092460"/>
    </source>
</evidence>
<accession>A0A1B0BVQ9</accession>
<name>A0A1B0BVQ9_9MUSC</name>
<dbReference type="EMBL" id="JXJN01021431">
    <property type="status" value="NOT_ANNOTATED_CDS"/>
    <property type="molecule type" value="Genomic_DNA"/>
</dbReference>
<dbReference type="Pfam" id="PF20206">
    <property type="entry name" value="Tra1_ring"/>
    <property type="match status" value="1"/>
</dbReference>
<dbReference type="Proteomes" id="UP000092460">
    <property type="component" value="Unassembled WGS sequence"/>
</dbReference>
<dbReference type="SUPFAM" id="SSF48371">
    <property type="entry name" value="ARM repeat"/>
    <property type="match status" value="1"/>
</dbReference>
<keyword evidence="2" id="KW-1185">Reference proteome</keyword>
<dbReference type="Gene3D" id="1.25.10.10">
    <property type="entry name" value="Leucine-rich Repeat Variant"/>
    <property type="match status" value="1"/>
</dbReference>